<feature type="region of interest" description="Disordered" evidence="3">
    <location>
        <begin position="193"/>
        <end position="278"/>
    </location>
</feature>
<protein>
    <submittedName>
        <fullName evidence="4">Ras family small GTPase</fullName>
    </submittedName>
</protein>
<dbReference type="NCBIfam" id="TIGR00231">
    <property type="entry name" value="small_GTP"/>
    <property type="match status" value="1"/>
</dbReference>
<dbReference type="PROSITE" id="PS51419">
    <property type="entry name" value="RAB"/>
    <property type="match status" value="1"/>
</dbReference>
<proteinExistence type="predicted"/>
<gene>
    <name evidence="4" type="ORF">NAEGRDRAFT_64627</name>
</gene>
<keyword evidence="5" id="KW-1185">Reference proteome</keyword>
<evidence type="ECO:0000256" key="3">
    <source>
        <dbReference type="SAM" id="MobiDB-lite"/>
    </source>
</evidence>
<dbReference type="GO" id="GO:0005525">
    <property type="term" value="F:GTP binding"/>
    <property type="evidence" value="ECO:0007669"/>
    <property type="project" value="UniProtKB-KW"/>
</dbReference>
<dbReference type="InterPro" id="IPR003578">
    <property type="entry name" value="Small_GTPase_Rho"/>
</dbReference>
<keyword evidence="2" id="KW-0342">GTP-binding</keyword>
<feature type="compositionally biased region" description="Low complexity" evidence="3">
    <location>
        <begin position="198"/>
        <end position="220"/>
    </location>
</feature>
<dbReference type="InterPro" id="IPR005225">
    <property type="entry name" value="Small_GTP-bd"/>
</dbReference>
<dbReference type="InterPro" id="IPR027417">
    <property type="entry name" value="P-loop_NTPase"/>
</dbReference>
<evidence type="ECO:0000313" key="4">
    <source>
        <dbReference type="EMBL" id="EFC47176.1"/>
    </source>
</evidence>
<sequence>MLNPNQTIGRRTPSIITPSASFQDISELRNQEEEHDFEILTTSNANSSNQKLHFKIIVLGDCECGKTNLINRYISNSYERKHVPTVIESYSTNVSSNGQDFHIELWELSSLKNYDELRPLSYSNVDLFFLCFDISKPSTLQSIKKKWIPEIQKYSPDASFLIVGCKSDLRRKYRLSLNANSLEQMKELDELTSSDVGSEFSPSSSRTSSNANSRSNFSSPMQSPIRDSSHYHQPLGYSASSGGGFAHHDPRRDSHISISSSLSSTSSNSQTKSTSSSSFKFKRNIGSVLLSAIGKSGSKQQLTDAQSSPISDTFESASPQQQSTMNTSQNSGASSSTSFVLEISDIELTVPQNSPKTARSRGKSTTARSRSMPTNDWKDYIDSRKSVATPSTPIDENSFKTPRETFMEQDCDNSPRDNSIAENCVTFVEARRFATKVGACCYIECSAKTTLDFKSVINDGFTQFLENRTKRKKSCLIM</sequence>
<dbReference type="GO" id="GO:0007264">
    <property type="term" value="P:small GTPase-mediated signal transduction"/>
    <property type="evidence" value="ECO:0007669"/>
    <property type="project" value="InterPro"/>
</dbReference>
<dbReference type="AlphaFoldDB" id="D2V709"/>
<organism evidence="5">
    <name type="scientific">Naegleria gruberi</name>
    <name type="common">Amoeba</name>
    <dbReference type="NCBI Taxonomy" id="5762"/>
    <lineage>
        <taxon>Eukaryota</taxon>
        <taxon>Discoba</taxon>
        <taxon>Heterolobosea</taxon>
        <taxon>Tetramitia</taxon>
        <taxon>Eutetramitia</taxon>
        <taxon>Vahlkampfiidae</taxon>
        <taxon>Naegleria</taxon>
    </lineage>
</organism>
<evidence type="ECO:0000313" key="5">
    <source>
        <dbReference type="Proteomes" id="UP000006671"/>
    </source>
</evidence>
<dbReference type="Gene3D" id="3.40.50.300">
    <property type="entry name" value="P-loop containing nucleotide triphosphate hydrolases"/>
    <property type="match status" value="2"/>
</dbReference>
<dbReference type="STRING" id="5762.D2V709"/>
<reference evidence="4 5" key="1">
    <citation type="journal article" date="2010" name="Cell">
        <title>The genome of Naegleria gruberi illuminates early eukaryotic versatility.</title>
        <authorList>
            <person name="Fritz-Laylin L.K."/>
            <person name="Prochnik S.E."/>
            <person name="Ginger M.L."/>
            <person name="Dacks J.B."/>
            <person name="Carpenter M.L."/>
            <person name="Field M.C."/>
            <person name="Kuo A."/>
            <person name="Paredez A."/>
            <person name="Chapman J."/>
            <person name="Pham J."/>
            <person name="Shu S."/>
            <person name="Neupane R."/>
            <person name="Cipriano M."/>
            <person name="Mancuso J."/>
            <person name="Tu H."/>
            <person name="Salamov A."/>
            <person name="Lindquist E."/>
            <person name="Shapiro H."/>
            <person name="Lucas S."/>
            <person name="Grigoriev I.V."/>
            <person name="Cande W.Z."/>
            <person name="Fulton C."/>
            <person name="Rokhsar D.S."/>
            <person name="Dawson S.C."/>
        </authorList>
    </citation>
    <scope>NUCLEOTIDE SEQUENCE [LARGE SCALE GENOMIC DNA]</scope>
    <source>
        <strain evidence="4 5">NEG-M</strain>
    </source>
</reference>
<feature type="compositionally biased region" description="Polar residues" evidence="3">
    <location>
        <begin position="297"/>
        <end position="317"/>
    </location>
</feature>
<dbReference type="Proteomes" id="UP000006671">
    <property type="component" value="Unassembled WGS sequence"/>
</dbReference>
<dbReference type="KEGG" id="ngr:NAEGRDRAFT_64627"/>
<feature type="compositionally biased region" description="Basic and acidic residues" evidence="3">
    <location>
        <begin position="246"/>
        <end position="255"/>
    </location>
</feature>
<dbReference type="OrthoDB" id="8830751at2759"/>
<dbReference type="PROSITE" id="PS51421">
    <property type="entry name" value="RAS"/>
    <property type="match status" value="1"/>
</dbReference>
<evidence type="ECO:0000256" key="2">
    <source>
        <dbReference type="ARBA" id="ARBA00023134"/>
    </source>
</evidence>
<dbReference type="InterPro" id="IPR001806">
    <property type="entry name" value="Small_GTPase"/>
</dbReference>
<accession>D2V709</accession>
<keyword evidence="1" id="KW-0547">Nucleotide-binding</keyword>
<dbReference type="SUPFAM" id="SSF52540">
    <property type="entry name" value="P-loop containing nucleoside triphosphate hydrolases"/>
    <property type="match status" value="1"/>
</dbReference>
<feature type="compositionally biased region" description="Polar residues" evidence="3">
    <location>
        <begin position="350"/>
        <end position="374"/>
    </location>
</feature>
<dbReference type="VEuPathDB" id="AmoebaDB:NAEGRDRAFT_64627"/>
<dbReference type="GO" id="GO:0003924">
    <property type="term" value="F:GTPase activity"/>
    <property type="evidence" value="ECO:0007669"/>
    <property type="project" value="InterPro"/>
</dbReference>
<dbReference type="InParanoid" id="D2V709"/>
<feature type="region of interest" description="Disordered" evidence="3">
    <location>
        <begin position="350"/>
        <end position="378"/>
    </location>
</feature>
<dbReference type="RefSeq" id="XP_002679920.1">
    <property type="nucleotide sequence ID" value="XM_002679874.1"/>
</dbReference>
<evidence type="ECO:0000256" key="1">
    <source>
        <dbReference type="ARBA" id="ARBA00022741"/>
    </source>
</evidence>
<feature type="compositionally biased region" description="Low complexity" evidence="3">
    <location>
        <begin position="318"/>
        <end position="336"/>
    </location>
</feature>
<dbReference type="CDD" id="cd00157">
    <property type="entry name" value="Rho"/>
    <property type="match status" value="1"/>
</dbReference>
<feature type="compositionally biased region" description="Low complexity" evidence="3">
    <location>
        <begin position="256"/>
        <end position="278"/>
    </location>
</feature>
<feature type="region of interest" description="Disordered" evidence="3">
    <location>
        <begin position="295"/>
        <end position="336"/>
    </location>
</feature>
<dbReference type="PANTHER" id="PTHR24072">
    <property type="entry name" value="RHO FAMILY GTPASE"/>
    <property type="match status" value="1"/>
</dbReference>
<dbReference type="PRINTS" id="PR00449">
    <property type="entry name" value="RASTRNSFRMNG"/>
</dbReference>
<dbReference type="Pfam" id="PF00071">
    <property type="entry name" value="Ras"/>
    <property type="match status" value="1"/>
</dbReference>
<dbReference type="eggNOG" id="KOG0393">
    <property type="taxonomic scope" value="Eukaryota"/>
</dbReference>
<dbReference type="SMART" id="SM00175">
    <property type="entry name" value="RAB"/>
    <property type="match status" value="1"/>
</dbReference>
<dbReference type="SMART" id="SM00174">
    <property type="entry name" value="RHO"/>
    <property type="match status" value="1"/>
</dbReference>
<dbReference type="GeneID" id="8848940"/>
<dbReference type="SMART" id="SM00173">
    <property type="entry name" value="RAS"/>
    <property type="match status" value="1"/>
</dbReference>
<dbReference type="PROSITE" id="PS51420">
    <property type="entry name" value="RHO"/>
    <property type="match status" value="1"/>
</dbReference>
<dbReference type="EMBL" id="GG738855">
    <property type="protein sequence ID" value="EFC47176.1"/>
    <property type="molecule type" value="Genomic_DNA"/>
</dbReference>
<name>D2V709_NAEGR</name>